<accession>A0A858R9Q8</accession>
<dbReference type="InterPro" id="IPR001387">
    <property type="entry name" value="Cro/C1-type_HTH"/>
</dbReference>
<dbReference type="SUPFAM" id="SSF47413">
    <property type="entry name" value="lambda repressor-like DNA-binding domains"/>
    <property type="match status" value="1"/>
</dbReference>
<keyword evidence="4" id="KW-1185">Reference proteome</keyword>
<name>A0A858R9Q8_9PROT</name>
<evidence type="ECO:0000256" key="1">
    <source>
        <dbReference type="ARBA" id="ARBA00023125"/>
    </source>
</evidence>
<gene>
    <name evidence="3" type="ORF">HHL28_14220</name>
</gene>
<sequence length="123" mass="13426">MNAIRPIAVTDNTVTLSRADWDALQEQLEDLHDRATLRRVEADLAAGRTEELPIEMVDRLLAGESPVRVWRDHRGLSQRALAEQAGMGPGYLADIEAGRKPGSADALKRLAAALSVDMGDLVR</sequence>
<dbReference type="Pfam" id="PF13560">
    <property type="entry name" value="HTH_31"/>
    <property type="match status" value="1"/>
</dbReference>
<evidence type="ECO:0000313" key="3">
    <source>
        <dbReference type="EMBL" id="QJE74091.1"/>
    </source>
</evidence>
<reference evidence="3" key="1">
    <citation type="submission" date="2020-04" db="EMBL/GenBank/DDBJ databases">
        <title>A desert anoxygenic phototrophic bacterium fixes CO2 using RubisCO under aerobic conditions.</title>
        <authorList>
            <person name="Tang K."/>
        </authorList>
    </citation>
    <scope>NUCLEOTIDE SEQUENCE [LARGE SCALE GENOMIC DNA]</scope>
    <source>
        <strain evidence="3">MIMtkB3</strain>
    </source>
</reference>
<dbReference type="AlphaFoldDB" id="A0A858R9Q8"/>
<dbReference type="KEGG" id="acru:HHL28_14220"/>
<dbReference type="InterPro" id="IPR050807">
    <property type="entry name" value="TransReg_Diox_bact_type"/>
</dbReference>
<evidence type="ECO:0000313" key="4">
    <source>
        <dbReference type="Proteomes" id="UP000501891"/>
    </source>
</evidence>
<dbReference type="PANTHER" id="PTHR46797:SF1">
    <property type="entry name" value="METHYLPHOSPHONATE SYNTHASE"/>
    <property type="match status" value="1"/>
</dbReference>
<dbReference type="GO" id="GO:0003700">
    <property type="term" value="F:DNA-binding transcription factor activity"/>
    <property type="evidence" value="ECO:0007669"/>
    <property type="project" value="TreeGrafter"/>
</dbReference>
<keyword evidence="1" id="KW-0238">DNA-binding</keyword>
<dbReference type="PANTHER" id="PTHR46797">
    <property type="entry name" value="HTH-TYPE TRANSCRIPTIONAL REGULATOR"/>
    <property type="match status" value="1"/>
</dbReference>
<dbReference type="GO" id="GO:0005829">
    <property type="term" value="C:cytosol"/>
    <property type="evidence" value="ECO:0007669"/>
    <property type="project" value="TreeGrafter"/>
</dbReference>
<dbReference type="GO" id="GO:0003677">
    <property type="term" value="F:DNA binding"/>
    <property type="evidence" value="ECO:0007669"/>
    <property type="project" value="UniProtKB-KW"/>
</dbReference>
<organism evidence="3 4">
    <name type="scientific">Aerophototrophica crusticola</name>
    <dbReference type="NCBI Taxonomy" id="1709002"/>
    <lineage>
        <taxon>Bacteria</taxon>
        <taxon>Pseudomonadati</taxon>
        <taxon>Pseudomonadota</taxon>
        <taxon>Alphaproteobacteria</taxon>
        <taxon>Rhodospirillales</taxon>
        <taxon>Rhodospirillaceae</taxon>
        <taxon>Aerophototrophica</taxon>
    </lineage>
</organism>
<dbReference type="CDD" id="cd00093">
    <property type="entry name" value="HTH_XRE"/>
    <property type="match status" value="1"/>
</dbReference>
<dbReference type="InterPro" id="IPR010982">
    <property type="entry name" value="Lambda_DNA-bd_dom_sf"/>
</dbReference>
<dbReference type="Proteomes" id="UP000501891">
    <property type="component" value="Chromosome"/>
</dbReference>
<dbReference type="Gene3D" id="1.10.260.40">
    <property type="entry name" value="lambda repressor-like DNA-binding domains"/>
    <property type="match status" value="1"/>
</dbReference>
<dbReference type="EMBL" id="CP051775">
    <property type="protein sequence ID" value="QJE74091.1"/>
    <property type="molecule type" value="Genomic_DNA"/>
</dbReference>
<dbReference type="SMART" id="SM00530">
    <property type="entry name" value="HTH_XRE"/>
    <property type="match status" value="1"/>
</dbReference>
<protein>
    <submittedName>
        <fullName evidence="3">Helix-turn-helix transcriptional regulator</fullName>
    </submittedName>
</protein>
<feature type="domain" description="HTH cro/C1-type" evidence="2">
    <location>
        <begin position="67"/>
        <end position="121"/>
    </location>
</feature>
<proteinExistence type="predicted"/>
<dbReference type="PROSITE" id="PS50943">
    <property type="entry name" value="HTH_CROC1"/>
    <property type="match status" value="1"/>
</dbReference>
<evidence type="ECO:0000259" key="2">
    <source>
        <dbReference type="PROSITE" id="PS50943"/>
    </source>
</evidence>